<evidence type="ECO:0000256" key="10">
    <source>
        <dbReference type="ARBA" id="ARBA00031044"/>
    </source>
</evidence>
<evidence type="ECO:0000259" key="11">
    <source>
        <dbReference type="SMART" id="SM00849"/>
    </source>
</evidence>
<dbReference type="PANTHER" id="PTHR11935:SF94">
    <property type="entry name" value="TENZING NORGAY, ISOFORM C"/>
    <property type="match status" value="1"/>
</dbReference>
<keyword evidence="7" id="KW-0479">Metal-binding</keyword>
<evidence type="ECO:0000256" key="5">
    <source>
        <dbReference type="ARBA" id="ARBA00009740"/>
    </source>
</evidence>
<proteinExistence type="inferred from homology"/>
<dbReference type="HOGENOM" id="CLU_760871_0_0_1"/>
<dbReference type="GO" id="GO:0004416">
    <property type="term" value="F:hydroxyacylglutathione hydrolase activity"/>
    <property type="evidence" value="ECO:0007669"/>
    <property type="project" value="UniProtKB-EC"/>
</dbReference>
<evidence type="ECO:0000256" key="4">
    <source>
        <dbReference type="ARBA" id="ARBA00006759"/>
    </source>
</evidence>
<dbReference type="Pfam" id="PF06884">
    <property type="entry name" value="DUF1264"/>
    <property type="match status" value="1"/>
</dbReference>
<reference evidence="12 13" key="1">
    <citation type="journal article" date="2012" name="Eukaryot. Cell">
        <title>Genome sequence of the fungus Glarea lozoyensis: the first genome sequence of a species from the Helotiaceae family.</title>
        <authorList>
            <person name="Youssar L."/>
            <person name="Gruening B.A."/>
            <person name="Erxleben A."/>
            <person name="Guenther S."/>
            <person name="Huettel W."/>
        </authorList>
    </citation>
    <scope>NUCLEOTIDE SEQUENCE [LARGE SCALE GENOMIC DNA]</scope>
    <source>
        <strain evidence="13">ATCC 74030 / MF5533</strain>
    </source>
</reference>
<comment type="pathway">
    <text evidence="3">Secondary metabolite metabolism; methylglyoxal degradation; (R)-lactate from methylglyoxal: step 2/2.</text>
</comment>
<evidence type="ECO:0000256" key="6">
    <source>
        <dbReference type="ARBA" id="ARBA00011917"/>
    </source>
</evidence>
<dbReference type="UniPathway" id="UPA00619">
    <property type="reaction ID" value="UER00676"/>
</dbReference>
<keyword evidence="9" id="KW-0862">Zinc</keyword>
<dbReference type="GO" id="GO:0046872">
    <property type="term" value="F:metal ion binding"/>
    <property type="evidence" value="ECO:0007669"/>
    <property type="project" value="UniProtKB-KW"/>
</dbReference>
<dbReference type="InterPro" id="IPR001279">
    <property type="entry name" value="Metallo-B-lactamas"/>
</dbReference>
<dbReference type="AlphaFoldDB" id="H0EN89"/>
<dbReference type="SUPFAM" id="SSF56281">
    <property type="entry name" value="Metallo-hydrolase/oxidoreductase"/>
    <property type="match status" value="1"/>
</dbReference>
<sequence length="364" mass="41063">MWTGSSDNYAYLVVDDKSKDAVIIDPANPEEVAPVLKEQIKAGKINLTAIVNTHHHWDHAGGNKKLQSFSSEFQDKPIIGGKDCEGVTQTPANGEGFKIGDISVKALYTPCHTQDSICWFMEDSTGKVIFTGDTLFHGGCGRFFEGTPEEMNTALNKTLAAVPDDTVVYDPEIQKATGKSEPVDVMAKLREMKNNFKPGNQNFVMHIDDVRQCLIYDLPNNPAKLIGVEYMITPKLYEGLDAEERKLGMLIMPNPTIPNQVWEIAETEEMKEVVGLYGKTFHFWQVDRGDELPLGMPQLMMSFTADEQVPWDKVKERDEKYGVDTMKKREARKGIEAFKVHEDADGCWKEEISAYPRGTRKWFE</sequence>
<gene>
    <name evidence="12" type="ORF">M7I_4092</name>
</gene>
<dbReference type="InParanoid" id="H0EN89"/>
<evidence type="ECO:0000313" key="13">
    <source>
        <dbReference type="Proteomes" id="UP000005446"/>
    </source>
</evidence>
<evidence type="ECO:0000256" key="8">
    <source>
        <dbReference type="ARBA" id="ARBA00022801"/>
    </source>
</evidence>
<keyword evidence="13" id="KW-1185">Reference proteome</keyword>
<keyword evidence="8 12" id="KW-0378">Hydrolase</keyword>
<evidence type="ECO:0000256" key="3">
    <source>
        <dbReference type="ARBA" id="ARBA00004963"/>
    </source>
</evidence>
<comment type="catalytic activity">
    <reaction evidence="1">
        <text>an S-(2-hydroxyacyl)glutathione + H2O = a 2-hydroxy carboxylate + glutathione + H(+)</text>
        <dbReference type="Rhea" id="RHEA:21864"/>
        <dbReference type="ChEBI" id="CHEBI:15377"/>
        <dbReference type="ChEBI" id="CHEBI:15378"/>
        <dbReference type="ChEBI" id="CHEBI:57925"/>
        <dbReference type="ChEBI" id="CHEBI:58896"/>
        <dbReference type="ChEBI" id="CHEBI:71261"/>
        <dbReference type="EC" id="3.1.2.6"/>
    </reaction>
</comment>
<evidence type="ECO:0000313" key="12">
    <source>
        <dbReference type="EMBL" id="EHL00010.1"/>
    </source>
</evidence>
<evidence type="ECO:0000256" key="9">
    <source>
        <dbReference type="ARBA" id="ARBA00022833"/>
    </source>
</evidence>
<dbReference type="Proteomes" id="UP000005446">
    <property type="component" value="Unassembled WGS sequence"/>
</dbReference>
<evidence type="ECO:0000256" key="2">
    <source>
        <dbReference type="ARBA" id="ARBA00001947"/>
    </source>
</evidence>
<comment type="similarity">
    <text evidence="5">Belongs to the OBAP family.</text>
</comment>
<name>H0EN89_GLAL7</name>
<feature type="domain" description="Metallo-beta-lactamase" evidence="11">
    <location>
        <begin position="7"/>
        <end position="172"/>
    </location>
</feature>
<dbReference type="InterPro" id="IPR036866">
    <property type="entry name" value="RibonucZ/Hydroxyglut_hydro"/>
</dbReference>
<dbReference type="Pfam" id="PF00753">
    <property type="entry name" value="Lactamase_B"/>
    <property type="match status" value="1"/>
</dbReference>
<dbReference type="PANTHER" id="PTHR11935">
    <property type="entry name" value="BETA LACTAMASE DOMAIN"/>
    <property type="match status" value="1"/>
</dbReference>
<comment type="similarity">
    <text evidence="4">Belongs to the metallo-beta-lactamase superfamily. Glyoxalase II family.</text>
</comment>
<protein>
    <recommendedName>
        <fullName evidence="6">hydroxyacylglutathione hydrolase</fullName>
        <ecNumber evidence="6">3.1.2.6</ecNumber>
    </recommendedName>
    <alternativeName>
        <fullName evidence="10">Glyoxalase II</fullName>
    </alternativeName>
</protein>
<dbReference type="OrthoDB" id="515692at2759"/>
<dbReference type="EC" id="3.1.2.6" evidence="6"/>
<evidence type="ECO:0000256" key="1">
    <source>
        <dbReference type="ARBA" id="ARBA00001623"/>
    </source>
</evidence>
<organism evidence="12 13">
    <name type="scientific">Glarea lozoyensis (strain ATCC 74030 / MF5533)</name>
    <dbReference type="NCBI Taxonomy" id="1104152"/>
    <lineage>
        <taxon>Eukaryota</taxon>
        <taxon>Fungi</taxon>
        <taxon>Dikarya</taxon>
        <taxon>Ascomycota</taxon>
        <taxon>Pezizomycotina</taxon>
        <taxon>Leotiomycetes</taxon>
        <taxon>Helotiales</taxon>
        <taxon>Helotiaceae</taxon>
        <taxon>Glarea</taxon>
    </lineage>
</organism>
<accession>H0EN89</accession>
<evidence type="ECO:0000256" key="7">
    <source>
        <dbReference type="ARBA" id="ARBA00022723"/>
    </source>
</evidence>
<dbReference type="EMBL" id="AGUE01000101">
    <property type="protein sequence ID" value="EHL00010.1"/>
    <property type="molecule type" value="Genomic_DNA"/>
</dbReference>
<dbReference type="InterPro" id="IPR010686">
    <property type="entry name" value="OBAP-like"/>
</dbReference>
<dbReference type="CDD" id="cd07723">
    <property type="entry name" value="hydroxyacylglutathione_hydrolase_MBL-fold"/>
    <property type="match status" value="1"/>
</dbReference>
<comment type="caution">
    <text evidence="12">The sequence shown here is derived from an EMBL/GenBank/DDBJ whole genome shotgun (WGS) entry which is preliminary data.</text>
</comment>
<dbReference type="SMART" id="SM00849">
    <property type="entry name" value="Lactamase_B"/>
    <property type="match status" value="1"/>
</dbReference>
<comment type="cofactor">
    <cofactor evidence="2">
        <name>Zn(2+)</name>
        <dbReference type="ChEBI" id="CHEBI:29105"/>
    </cofactor>
</comment>
<dbReference type="InterPro" id="IPR035680">
    <property type="entry name" value="Clx_II_MBL"/>
</dbReference>
<dbReference type="Gene3D" id="3.60.15.10">
    <property type="entry name" value="Ribonuclease Z/Hydroxyacylglutathione hydrolase-like"/>
    <property type="match status" value="1"/>
</dbReference>